<name>A0AAD5M6C2_PARTN</name>
<dbReference type="Proteomes" id="UP001196413">
    <property type="component" value="Unassembled WGS sequence"/>
</dbReference>
<evidence type="ECO:0000256" key="1">
    <source>
        <dbReference type="SAM" id="MobiDB-lite"/>
    </source>
</evidence>
<accession>A0AAD5M6C2</accession>
<organism evidence="2 3">
    <name type="scientific">Parelaphostrongylus tenuis</name>
    <name type="common">Meningeal worm</name>
    <dbReference type="NCBI Taxonomy" id="148309"/>
    <lineage>
        <taxon>Eukaryota</taxon>
        <taxon>Metazoa</taxon>
        <taxon>Ecdysozoa</taxon>
        <taxon>Nematoda</taxon>
        <taxon>Chromadorea</taxon>
        <taxon>Rhabditida</taxon>
        <taxon>Rhabditina</taxon>
        <taxon>Rhabditomorpha</taxon>
        <taxon>Strongyloidea</taxon>
        <taxon>Metastrongylidae</taxon>
        <taxon>Parelaphostrongylus</taxon>
    </lineage>
</organism>
<dbReference type="AlphaFoldDB" id="A0AAD5M6C2"/>
<feature type="region of interest" description="Disordered" evidence="1">
    <location>
        <begin position="1"/>
        <end position="52"/>
    </location>
</feature>
<comment type="caution">
    <text evidence="2">The sequence shown here is derived from an EMBL/GenBank/DDBJ whole genome shotgun (WGS) entry which is preliminary data.</text>
</comment>
<protein>
    <submittedName>
        <fullName evidence="2">Uncharacterized protein</fullName>
    </submittedName>
</protein>
<feature type="compositionally biased region" description="Basic and acidic residues" evidence="1">
    <location>
        <begin position="42"/>
        <end position="52"/>
    </location>
</feature>
<feature type="compositionally biased region" description="Basic and acidic residues" evidence="1">
    <location>
        <begin position="1"/>
        <end position="31"/>
    </location>
</feature>
<reference evidence="2" key="1">
    <citation type="submission" date="2021-06" db="EMBL/GenBank/DDBJ databases">
        <title>Parelaphostrongylus tenuis whole genome reference sequence.</title>
        <authorList>
            <person name="Garwood T.J."/>
            <person name="Larsen P.A."/>
            <person name="Fountain-Jones N.M."/>
            <person name="Garbe J.R."/>
            <person name="Macchietto M.G."/>
            <person name="Kania S.A."/>
            <person name="Gerhold R.W."/>
            <person name="Richards J.E."/>
            <person name="Wolf T.M."/>
        </authorList>
    </citation>
    <scope>NUCLEOTIDE SEQUENCE</scope>
    <source>
        <strain evidence="2">MNPRO001-30</strain>
        <tissue evidence="2">Meninges</tissue>
    </source>
</reference>
<gene>
    <name evidence="2" type="ORF">KIN20_009409</name>
</gene>
<evidence type="ECO:0000313" key="3">
    <source>
        <dbReference type="Proteomes" id="UP001196413"/>
    </source>
</evidence>
<dbReference type="EMBL" id="JAHQIW010001561">
    <property type="protein sequence ID" value="KAJ1352907.1"/>
    <property type="molecule type" value="Genomic_DNA"/>
</dbReference>
<proteinExistence type="predicted"/>
<evidence type="ECO:0000313" key="2">
    <source>
        <dbReference type="EMBL" id="KAJ1352907.1"/>
    </source>
</evidence>
<sequence>MEDEEDAKREVDFTTMGSHDEMQPHRDENVEGRGIASSKMGELCDRRRHPSD</sequence>
<keyword evidence="3" id="KW-1185">Reference proteome</keyword>